<reference evidence="1 2" key="1">
    <citation type="journal article" date="2016" name="Nat. Commun.">
        <title>Thousands of microbial genomes shed light on interconnected biogeochemical processes in an aquifer system.</title>
        <authorList>
            <person name="Anantharaman K."/>
            <person name="Brown C.T."/>
            <person name="Hug L.A."/>
            <person name="Sharon I."/>
            <person name="Castelle C.J."/>
            <person name="Probst A.J."/>
            <person name="Thomas B.C."/>
            <person name="Singh A."/>
            <person name="Wilkins M.J."/>
            <person name="Karaoz U."/>
            <person name="Brodie E.L."/>
            <person name="Williams K.H."/>
            <person name="Hubbard S.S."/>
            <person name="Banfield J.F."/>
        </authorList>
    </citation>
    <scope>NUCLEOTIDE SEQUENCE [LARGE SCALE GENOMIC DNA]</scope>
</reference>
<dbReference type="Proteomes" id="UP000178448">
    <property type="component" value="Unassembled WGS sequence"/>
</dbReference>
<protein>
    <submittedName>
        <fullName evidence="1">Uncharacterized protein</fullName>
    </submittedName>
</protein>
<sequence length="86" mass="10065">MRNNLKEKDPIELHSIANEIAELLDDVKSIRYYEILINENDPDELLETARYVAGVDKEGGIRTNKAIYFQGVLRRTGYKTKFRKTY</sequence>
<gene>
    <name evidence="1" type="ORF">A2Z33_06285</name>
</gene>
<organism evidence="1 2">
    <name type="scientific">Candidatus Gottesmanbacteria bacterium RBG_16_52_11</name>
    <dbReference type="NCBI Taxonomy" id="1798374"/>
    <lineage>
        <taxon>Bacteria</taxon>
        <taxon>Candidatus Gottesmaniibacteriota</taxon>
    </lineage>
</organism>
<evidence type="ECO:0000313" key="2">
    <source>
        <dbReference type="Proteomes" id="UP000178448"/>
    </source>
</evidence>
<evidence type="ECO:0000313" key="1">
    <source>
        <dbReference type="EMBL" id="OGG04882.1"/>
    </source>
</evidence>
<name>A0A1F5YYB0_9BACT</name>
<dbReference type="STRING" id="1798374.A2Z33_06285"/>
<dbReference type="AlphaFoldDB" id="A0A1F5YYB0"/>
<dbReference type="EMBL" id="MFJD01000001">
    <property type="protein sequence ID" value="OGG04882.1"/>
    <property type="molecule type" value="Genomic_DNA"/>
</dbReference>
<comment type="caution">
    <text evidence="1">The sequence shown here is derived from an EMBL/GenBank/DDBJ whole genome shotgun (WGS) entry which is preliminary data.</text>
</comment>
<proteinExistence type="predicted"/>
<accession>A0A1F5YYB0</accession>